<dbReference type="SMART" id="SM00389">
    <property type="entry name" value="HOX"/>
    <property type="match status" value="1"/>
</dbReference>
<evidence type="ECO:0000256" key="4">
    <source>
        <dbReference type="ARBA" id="ARBA00023242"/>
    </source>
</evidence>
<dbReference type="Gene3D" id="1.10.10.60">
    <property type="entry name" value="Homeodomain-like"/>
    <property type="match status" value="1"/>
</dbReference>
<protein>
    <recommendedName>
        <fullName evidence="8">Homeobox domain-containing protein</fullName>
    </recommendedName>
</protein>
<keyword evidence="3 5" id="KW-0371">Homeobox</keyword>
<feature type="compositionally biased region" description="Polar residues" evidence="7">
    <location>
        <begin position="79"/>
        <end position="94"/>
    </location>
</feature>
<feature type="compositionally biased region" description="Basic residues" evidence="7">
    <location>
        <begin position="170"/>
        <end position="182"/>
    </location>
</feature>
<reference evidence="9 10" key="1">
    <citation type="journal article" date="2015" name="Genome Biol.">
        <title>Comparative genomics of Steinernema reveals deeply conserved gene regulatory networks.</title>
        <authorList>
            <person name="Dillman A.R."/>
            <person name="Macchietto M."/>
            <person name="Porter C.F."/>
            <person name="Rogers A."/>
            <person name="Williams B."/>
            <person name="Antoshechkin I."/>
            <person name="Lee M.M."/>
            <person name="Goodwin Z."/>
            <person name="Lu X."/>
            <person name="Lewis E.E."/>
            <person name="Goodrich-Blair H."/>
            <person name="Stock S.P."/>
            <person name="Adams B.J."/>
            <person name="Sternberg P.W."/>
            <person name="Mortazavi A."/>
        </authorList>
    </citation>
    <scope>NUCLEOTIDE SEQUENCE [LARGE SCALE GENOMIC DNA]</scope>
    <source>
        <strain evidence="9 10">ALL</strain>
    </source>
</reference>
<keyword evidence="2 5" id="KW-0238">DNA-binding</keyword>
<dbReference type="InterPro" id="IPR001356">
    <property type="entry name" value="HD"/>
</dbReference>
<dbReference type="EMBL" id="AZBU02000008">
    <property type="protein sequence ID" value="TKR67527.1"/>
    <property type="molecule type" value="Genomic_DNA"/>
</dbReference>
<comment type="caution">
    <text evidence="9">The sequence shown here is derived from an EMBL/GenBank/DDBJ whole genome shotgun (WGS) entry which is preliminary data.</text>
</comment>
<dbReference type="Proteomes" id="UP000298663">
    <property type="component" value="Unassembled WGS sequence"/>
</dbReference>
<organism evidence="9 10">
    <name type="scientific">Steinernema carpocapsae</name>
    <name type="common">Entomopathogenic nematode</name>
    <dbReference type="NCBI Taxonomy" id="34508"/>
    <lineage>
        <taxon>Eukaryota</taxon>
        <taxon>Metazoa</taxon>
        <taxon>Ecdysozoa</taxon>
        <taxon>Nematoda</taxon>
        <taxon>Chromadorea</taxon>
        <taxon>Rhabditida</taxon>
        <taxon>Tylenchina</taxon>
        <taxon>Panagrolaimomorpha</taxon>
        <taxon>Strongyloidoidea</taxon>
        <taxon>Steinernematidae</taxon>
        <taxon>Steinernema</taxon>
    </lineage>
</organism>
<dbReference type="GO" id="GO:0000978">
    <property type="term" value="F:RNA polymerase II cis-regulatory region sequence-specific DNA binding"/>
    <property type="evidence" value="ECO:0007669"/>
    <property type="project" value="TreeGrafter"/>
</dbReference>
<gene>
    <name evidence="9" type="ORF">L596_023670</name>
</gene>
<feature type="domain" description="Homeobox" evidence="8">
    <location>
        <begin position="187"/>
        <end position="247"/>
    </location>
</feature>
<evidence type="ECO:0000256" key="6">
    <source>
        <dbReference type="RuleBase" id="RU000682"/>
    </source>
</evidence>
<dbReference type="GO" id="GO:0030182">
    <property type="term" value="P:neuron differentiation"/>
    <property type="evidence" value="ECO:0007669"/>
    <property type="project" value="TreeGrafter"/>
</dbReference>
<dbReference type="Pfam" id="PF00046">
    <property type="entry name" value="Homeodomain"/>
    <property type="match status" value="1"/>
</dbReference>
<feature type="DNA-binding region" description="Homeobox" evidence="5">
    <location>
        <begin position="189"/>
        <end position="248"/>
    </location>
</feature>
<dbReference type="PROSITE" id="PS50071">
    <property type="entry name" value="HOMEOBOX_2"/>
    <property type="match status" value="1"/>
</dbReference>
<dbReference type="InterPro" id="IPR017970">
    <property type="entry name" value="Homeobox_CS"/>
</dbReference>
<keyword evidence="4 5" id="KW-0539">Nucleus</keyword>
<dbReference type="InterPro" id="IPR050877">
    <property type="entry name" value="EMX-VAX-Noto_Homeobox_TFs"/>
</dbReference>
<evidence type="ECO:0000313" key="10">
    <source>
        <dbReference type="Proteomes" id="UP000298663"/>
    </source>
</evidence>
<name>A0A4U5MEB6_STECR</name>
<dbReference type="SUPFAM" id="SSF46689">
    <property type="entry name" value="Homeodomain-like"/>
    <property type="match status" value="1"/>
</dbReference>
<dbReference type="GO" id="GO:0000981">
    <property type="term" value="F:DNA-binding transcription factor activity, RNA polymerase II-specific"/>
    <property type="evidence" value="ECO:0007669"/>
    <property type="project" value="InterPro"/>
</dbReference>
<proteinExistence type="predicted"/>
<dbReference type="InterPro" id="IPR009057">
    <property type="entry name" value="Homeodomain-like_sf"/>
</dbReference>
<dbReference type="PANTHER" id="PTHR24339:SF28">
    <property type="entry name" value="E5-RELATED"/>
    <property type="match status" value="1"/>
</dbReference>
<dbReference type="CDD" id="cd00086">
    <property type="entry name" value="homeodomain"/>
    <property type="match status" value="1"/>
</dbReference>
<evidence type="ECO:0000313" key="9">
    <source>
        <dbReference type="EMBL" id="TKR67527.1"/>
    </source>
</evidence>
<evidence type="ECO:0000259" key="8">
    <source>
        <dbReference type="PROSITE" id="PS50071"/>
    </source>
</evidence>
<comment type="subcellular location">
    <subcellularLocation>
        <location evidence="1 5 6">Nucleus</location>
    </subcellularLocation>
</comment>
<dbReference type="GO" id="GO:0005634">
    <property type="term" value="C:nucleus"/>
    <property type="evidence" value="ECO:0007669"/>
    <property type="project" value="UniProtKB-SubCell"/>
</dbReference>
<keyword evidence="10" id="KW-1185">Reference proteome</keyword>
<dbReference type="GO" id="GO:0007420">
    <property type="term" value="P:brain development"/>
    <property type="evidence" value="ECO:0007669"/>
    <property type="project" value="TreeGrafter"/>
</dbReference>
<evidence type="ECO:0000256" key="5">
    <source>
        <dbReference type="PROSITE-ProRule" id="PRU00108"/>
    </source>
</evidence>
<accession>A0A4U5MEB6</accession>
<reference evidence="9 10" key="2">
    <citation type="journal article" date="2019" name="G3 (Bethesda)">
        <title>Hybrid Assembly of the Genome of the Entomopathogenic Nematode Steinernema carpocapsae Identifies the X-Chromosome.</title>
        <authorList>
            <person name="Serra L."/>
            <person name="Macchietto M."/>
            <person name="Macias-Munoz A."/>
            <person name="McGill C.J."/>
            <person name="Rodriguez I.M."/>
            <person name="Rodriguez B."/>
            <person name="Murad R."/>
            <person name="Mortazavi A."/>
        </authorList>
    </citation>
    <scope>NUCLEOTIDE SEQUENCE [LARGE SCALE GENOMIC DNA]</scope>
    <source>
        <strain evidence="9 10">ALL</strain>
    </source>
</reference>
<evidence type="ECO:0000256" key="7">
    <source>
        <dbReference type="SAM" id="MobiDB-lite"/>
    </source>
</evidence>
<evidence type="ECO:0000256" key="2">
    <source>
        <dbReference type="ARBA" id="ARBA00023125"/>
    </source>
</evidence>
<evidence type="ECO:0000256" key="3">
    <source>
        <dbReference type="ARBA" id="ARBA00023155"/>
    </source>
</evidence>
<evidence type="ECO:0000256" key="1">
    <source>
        <dbReference type="ARBA" id="ARBA00004123"/>
    </source>
</evidence>
<dbReference type="PANTHER" id="PTHR24339">
    <property type="entry name" value="HOMEOBOX PROTEIN EMX-RELATED"/>
    <property type="match status" value="1"/>
</dbReference>
<feature type="region of interest" description="Disordered" evidence="7">
    <location>
        <begin position="70"/>
        <end position="192"/>
    </location>
</feature>
<dbReference type="STRING" id="34508.A0A4U5MEB6"/>
<dbReference type="AlphaFoldDB" id="A0A4U5MEB6"/>
<dbReference type="PROSITE" id="PS00027">
    <property type="entry name" value="HOMEOBOX_1"/>
    <property type="match status" value="1"/>
</dbReference>
<sequence>MLGLLQSESFKRALLNRDNKLIECVSETVEMRSTQPIDILQSYTKRQREFIFADYERKMKIWKWIHSDDAGDFPDENETPNVPKSSSKTFNETPTARPKRGRQPKKPSPEVRRVSPVVKAVPPRLAAPTDTSKRIRRPTRIVQEQLEAERLYSPSPSIEDEEIEDAPVEKKRKSSSTVRRAHTPVEGGRKRIRMNYTDEQLELLKKAFEDDSYASRDMKDELAEQTGLSFIQVNKWFENRRKRDRDEASAKKPKRN</sequence>
<dbReference type="OrthoDB" id="1867783at2759"/>